<dbReference type="GO" id="GO:0006508">
    <property type="term" value="P:proteolysis"/>
    <property type="evidence" value="ECO:0007669"/>
    <property type="project" value="InterPro"/>
</dbReference>
<proteinExistence type="inferred from homology"/>
<feature type="domain" description="Peptidase M14" evidence="4">
    <location>
        <begin position="35"/>
        <end position="318"/>
    </location>
</feature>
<protein>
    <submittedName>
        <fullName evidence="5">Peptidase M14</fullName>
    </submittedName>
</protein>
<dbReference type="InterPro" id="IPR000834">
    <property type="entry name" value="Peptidase_M14"/>
</dbReference>
<dbReference type="FunFam" id="3.40.630.10:FF:000092">
    <property type="entry name" value="Peptidase M14"/>
    <property type="match status" value="1"/>
</dbReference>
<comment type="cofactor">
    <cofactor evidence="1">
        <name>Zn(2+)</name>
        <dbReference type="ChEBI" id="CHEBI:29105"/>
    </cofactor>
</comment>
<comment type="caution">
    <text evidence="5">The sequence shown here is derived from an EMBL/GenBank/DDBJ whole genome shotgun (WGS) entry which is preliminary data.</text>
</comment>
<dbReference type="Proteomes" id="UP000030017">
    <property type="component" value="Unassembled WGS sequence"/>
</dbReference>
<dbReference type="Gene3D" id="3.40.630.10">
    <property type="entry name" value="Zn peptidases"/>
    <property type="match status" value="1"/>
</dbReference>
<accession>A0A0A0EMX9</accession>
<dbReference type="AlphaFoldDB" id="A0A0A0EMX9"/>
<name>A0A0A0EMX9_9GAMM</name>
<feature type="active site" description="Proton donor/acceptor" evidence="3">
    <location>
        <position position="293"/>
    </location>
</feature>
<evidence type="ECO:0000256" key="1">
    <source>
        <dbReference type="ARBA" id="ARBA00001947"/>
    </source>
</evidence>
<dbReference type="GO" id="GO:0005615">
    <property type="term" value="C:extracellular space"/>
    <property type="evidence" value="ECO:0007669"/>
    <property type="project" value="TreeGrafter"/>
</dbReference>
<evidence type="ECO:0000313" key="6">
    <source>
        <dbReference type="Proteomes" id="UP000030017"/>
    </source>
</evidence>
<evidence type="ECO:0000256" key="2">
    <source>
        <dbReference type="ARBA" id="ARBA00005988"/>
    </source>
</evidence>
<sequence length="588" mass="64913">MFASLLAVTLPAFAQAGSIQQAPLTTVSERSGFVETGRYDEVIALCDAFAARYPDAVRCGEFGTTPEGRPMKVLVVSQSGALTPAAARDNGVPVTLMQGGIHAGEIDGKDAGFLAIRQMLDGEVAPGVLESQVFVFVPVFNVDGHERFRAWNRPNQRGPKEMGWRTTAQNYNLNRDYVKADAPEMQAMLALINAWDPLVYVDLHVTNGAKFEHDISIQVEPVNSGDPALRAAGVALRDGTIEHLAAHGGLPLPFYPSFVQDDNPASGFRDGVSPPRFSHGYMQLRNRFGMLVETHSWREYPYRVESTRQAMLGILGQVAAHGRAWQALTAAADQRALKLGGKPVALSHAASDQCRTIEFKGYAYTRTPSEVSGGTMTRYDETRPEVWSVPLCDDIHPDLVVDAPKAGYLVPAAHAGWVGAKLDQHAVTYRRLDSVLPKTGVAAFRANQVTLAPRSVEGHQMATIDGDWQRETHDIGAGALFVPIAQPKARLVMAMLEPRAPDSLASWGEFNNVFERKEYMEDYVAEEVARDMLGKDRKLRAGFEQRLRDDPAFAADPRARLDFFFRRHASWDERYNLYPVLRIDRAPQ</sequence>
<evidence type="ECO:0000256" key="3">
    <source>
        <dbReference type="PROSITE-ProRule" id="PRU01379"/>
    </source>
</evidence>
<dbReference type="STRING" id="1122185.N792_08860"/>
<dbReference type="PROSITE" id="PS52035">
    <property type="entry name" value="PEPTIDASE_M14"/>
    <property type="match status" value="1"/>
</dbReference>
<dbReference type="GO" id="GO:0008270">
    <property type="term" value="F:zinc ion binding"/>
    <property type="evidence" value="ECO:0007669"/>
    <property type="project" value="InterPro"/>
</dbReference>
<gene>
    <name evidence="5" type="ORF">N792_08860</name>
</gene>
<dbReference type="GO" id="GO:0004181">
    <property type="term" value="F:metallocarboxypeptidase activity"/>
    <property type="evidence" value="ECO:0007669"/>
    <property type="project" value="InterPro"/>
</dbReference>
<evidence type="ECO:0000259" key="4">
    <source>
        <dbReference type="PROSITE" id="PS52035"/>
    </source>
</evidence>
<dbReference type="SUPFAM" id="SSF53187">
    <property type="entry name" value="Zn-dependent exopeptidases"/>
    <property type="match status" value="1"/>
</dbReference>
<evidence type="ECO:0000313" key="5">
    <source>
        <dbReference type="EMBL" id="KGM51759.1"/>
    </source>
</evidence>
<dbReference type="Pfam" id="PF00246">
    <property type="entry name" value="Peptidase_M14"/>
    <property type="match status" value="1"/>
</dbReference>
<dbReference type="PANTHER" id="PTHR11705">
    <property type="entry name" value="PROTEASE FAMILY M14 CARBOXYPEPTIDASE A,B"/>
    <property type="match status" value="1"/>
</dbReference>
<dbReference type="eggNOG" id="COG2866">
    <property type="taxonomic scope" value="Bacteria"/>
</dbReference>
<comment type="similarity">
    <text evidence="2 3">Belongs to the peptidase M14 family.</text>
</comment>
<dbReference type="SMART" id="SM00631">
    <property type="entry name" value="Zn_pept"/>
    <property type="match status" value="1"/>
</dbReference>
<reference evidence="5 6" key="1">
    <citation type="submission" date="2013-08" db="EMBL/GenBank/DDBJ databases">
        <title>Genome sequencing of Lysobacter.</title>
        <authorList>
            <person name="Zhang S."/>
            <person name="Wang G."/>
        </authorList>
    </citation>
    <scope>NUCLEOTIDE SEQUENCE [LARGE SCALE GENOMIC DNA]</scope>
    <source>
        <strain evidence="5 6">Ko07</strain>
    </source>
</reference>
<organism evidence="5 6">
    <name type="scientific">Lysobacter concretionis Ko07 = DSM 16239</name>
    <dbReference type="NCBI Taxonomy" id="1122185"/>
    <lineage>
        <taxon>Bacteria</taxon>
        <taxon>Pseudomonadati</taxon>
        <taxon>Pseudomonadota</taxon>
        <taxon>Gammaproteobacteria</taxon>
        <taxon>Lysobacterales</taxon>
        <taxon>Lysobacteraceae</taxon>
        <taxon>Novilysobacter</taxon>
    </lineage>
</organism>
<dbReference type="PANTHER" id="PTHR11705:SF145">
    <property type="entry name" value="PEPTIDASE M14 CARBOXYPEPTIDASE A DOMAIN-CONTAINING PROTEIN"/>
    <property type="match status" value="1"/>
</dbReference>
<keyword evidence="6" id="KW-1185">Reference proteome</keyword>
<dbReference type="EMBL" id="AVPS01000005">
    <property type="protein sequence ID" value="KGM51759.1"/>
    <property type="molecule type" value="Genomic_DNA"/>
</dbReference>